<dbReference type="AlphaFoldDB" id="A0AAD7MIG5"/>
<dbReference type="Proteomes" id="UP001215598">
    <property type="component" value="Unassembled WGS sequence"/>
</dbReference>
<protein>
    <submittedName>
        <fullName evidence="1">Uncharacterized protein</fullName>
    </submittedName>
</protein>
<name>A0AAD7MIG5_9AGAR</name>
<proteinExistence type="predicted"/>
<keyword evidence="2" id="KW-1185">Reference proteome</keyword>
<evidence type="ECO:0000313" key="2">
    <source>
        <dbReference type="Proteomes" id="UP001215598"/>
    </source>
</evidence>
<accession>A0AAD7MIG5</accession>
<reference evidence="1" key="1">
    <citation type="submission" date="2023-03" db="EMBL/GenBank/DDBJ databases">
        <title>Massive genome expansion in bonnet fungi (Mycena s.s.) driven by repeated elements and novel gene families across ecological guilds.</title>
        <authorList>
            <consortium name="Lawrence Berkeley National Laboratory"/>
            <person name="Harder C.B."/>
            <person name="Miyauchi S."/>
            <person name="Viragh M."/>
            <person name="Kuo A."/>
            <person name="Thoen E."/>
            <person name="Andreopoulos B."/>
            <person name="Lu D."/>
            <person name="Skrede I."/>
            <person name="Drula E."/>
            <person name="Henrissat B."/>
            <person name="Morin E."/>
            <person name="Kohler A."/>
            <person name="Barry K."/>
            <person name="LaButti K."/>
            <person name="Morin E."/>
            <person name="Salamov A."/>
            <person name="Lipzen A."/>
            <person name="Mereny Z."/>
            <person name="Hegedus B."/>
            <person name="Baldrian P."/>
            <person name="Stursova M."/>
            <person name="Weitz H."/>
            <person name="Taylor A."/>
            <person name="Grigoriev I.V."/>
            <person name="Nagy L.G."/>
            <person name="Martin F."/>
            <person name="Kauserud H."/>
        </authorList>
    </citation>
    <scope>NUCLEOTIDE SEQUENCE</scope>
    <source>
        <strain evidence="1">CBHHK182m</strain>
    </source>
</reference>
<sequence>MISVGAACKTNKPGYYGKGSVEVSKPANDIDGPTRRLAISADKLVIQPFAGIDTVYDVLQYVAKTYGTRDALGWRDIVDVHDEAKEVTKTVDDKEVKEIKKWKYFQLSGYKYIT</sequence>
<dbReference type="EMBL" id="JARKIB010000259">
    <property type="protein sequence ID" value="KAJ7718918.1"/>
    <property type="molecule type" value="Genomic_DNA"/>
</dbReference>
<organism evidence="1 2">
    <name type="scientific">Mycena metata</name>
    <dbReference type="NCBI Taxonomy" id="1033252"/>
    <lineage>
        <taxon>Eukaryota</taxon>
        <taxon>Fungi</taxon>
        <taxon>Dikarya</taxon>
        <taxon>Basidiomycota</taxon>
        <taxon>Agaricomycotina</taxon>
        <taxon>Agaricomycetes</taxon>
        <taxon>Agaricomycetidae</taxon>
        <taxon>Agaricales</taxon>
        <taxon>Marasmiineae</taxon>
        <taxon>Mycenaceae</taxon>
        <taxon>Mycena</taxon>
    </lineage>
</organism>
<gene>
    <name evidence="1" type="ORF">B0H16DRAFT_1739755</name>
</gene>
<comment type="caution">
    <text evidence="1">The sequence shown here is derived from an EMBL/GenBank/DDBJ whole genome shotgun (WGS) entry which is preliminary data.</text>
</comment>
<evidence type="ECO:0000313" key="1">
    <source>
        <dbReference type="EMBL" id="KAJ7718918.1"/>
    </source>
</evidence>